<comment type="caution">
    <text evidence="1">The sequence shown here is derived from an EMBL/GenBank/DDBJ whole genome shotgun (WGS) entry which is preliminary data.</text>
</comment>
<dbReference type="RefSeq" id="WP_039467260.1">
    <property type="nucleotide sequence ID" value="NZ_JWLZ01000197.1"/>
</dbReference>
<sequence>MTAVTALAMVGIAVIVTVAAIDHGFMIAVFAMKGGLMVSMTVNGALGWYWSMMPGMSVGWMMGSDGLTGLADLSGLMRG</sequence>
<organism evidence="1 2">
    <name type="scientific">Photobacterium gaetbulicola</name>
    <dbReference type="NCBI Taxonomy" id="1295392"/>
    <lineage>
        <taxon>Bacteria</taxon>
        <taxon>Pseudomonadati</taxon>
        <taxon>Pseudomonadota</taxon>
        <taxon>Gammaproteobacteria</taxon>
        <taxon>Vibrionales</taxon>
        <taxon>Vibrionaceae</taxon>
        <taxon>Photobacterium</taxon>
    </lineage>
</organism>
<accession>A0A0B9G9Y0</accession>
<reference evidence="1 2" key="1">
    <citation type="submission" date="2014-12" db="EMBL/GenBank/DDBJ databases">
        <title>Genome sequencing of Photobacterium gaetbulicola AD005a.</title>
        <authorList>
            <person name="Adrian T.G.S."/>
            <person name="Chan K.G."/>
        </authorList>
    </citation>
    <scope>NUCLEOTIDE SEQUENCE [LARGE SCALE GENOMIC DNA]</scope>
    <source>
        <strain evidence="1 2">AD005a</strain>
    </source>
</reference>
<protein>
    <submittedName>
        <fullName evidence="1">Uncharacterized protein</fullName>
    </submittedName>
</protein>
<gene>
    <name evidence="1" type="ORF">RJ45_21505</name>
</gene>
<proteinExistence type="predicted"/>
<dbReference type="EMBL" id="JWLZ01000197">
    <property type="protein sequence ID" value="KHT61690.1"/>
    <property type="molecule type" value="Genomic_DNA"/>
</dbReference>
<name>A0A0B9G9Y0_9GAMM</name>
<dbReference type="AlphaFoldDB" id="A0A0B9G9Y0"/>
<evidence type="ECO:0000313" key="1">
    <source>
        <dbReference type="EMBL" id="KHT61690.1"/>
    </source>
</evidence>
<evidence type="ECO:0000313" key="2">
    <source>
        <dbReference type="Proteomes" id="UP000031278"/>
    </source>
</evidence>
<dbReference type="Proteomes" id="UP000031278">
    <property type="component" value="Unassembled WGS sequence"/>
</dbReference>